<dbReference type="EMBL" id="JAVFWL010000004">
    <property type="protein sequence ID" value="KAK6747385.1"/>
    <property type="molecule type" value="Genomic_DNA"/>
</dbReference>
<gene>
    <name evidence="3" type="primary">Necator_chrIV.g13821</name>
    <name evidence="3" type="ORF">RB195_000529</name>
</gene>
<protein>
    <submittedName>
        <fullName evidence="3">Uncharacterized protein</fullName>
    </submittedName>
</protein>
<feature type="region of interest" description="Disordered" evidence="1">
    <location>
        <begin position="90"/>
        <end position="123"/>
    </location>
</feature>
<evidence type="ECO:0000313" key="3">
    <source>
        <dbReference type="EMBL" id="KAK6747385.1"/>
    </source>
</evidence>
<comment type="caution">
    <text evidence="3">The sequence shown here is derived from an EMBL/GenBank/DDBJ whole genome shotgun (WGS) entry which is preliminary data.</text>
</comment>
<reference evidence="3 4" key="1">
    <citation type="submission" date="2023-08" db="EMBL/GenBank/DDBJ databases">
        <title>A Necator americanus chromosomal reference genome.</title>
        <authorList>
            <person name="Ilik V."/>
            <person name="Petrzelkova K.J."/>
            <person name="Pardy F."/>
            <person name="Fuh T."/>
            <person name="Niatou-Singa F.S."/>
            <person name="Gouil Q."/>
            <person name="Baker L."/>
            <person name="Ritchie M.E."/>
            <person name="Jex A.R."/>
            <person name="Gazzola D."/>
            <person name="Li H."/>
            <person name="Toshio Fujiwara R."/>
            <person name="Zhan B."/>
            <person name="Aroian R.V."/>
            <person name="Pafco B."/>
            <person name="Schwarz E.M."/>
        </authorList>
    </citation>
    <scope>NUCLEOTIDE SEQUENCE [LARGE SCALE GENOMIC DNA]</scope>
    <source>
        <strain evidence="3 4">Aroian</strain>
        <tissue evidence="3">Whole animal</tissue>
    </source>
</reference>
<organism evidence="3 4">
    <name type="scientific">Necator americanus</name>
    <name type="common">Human hookworm</name>
    <dbReference type="NCBI Taxonomy" id="51031"/>
    <lineage>
        <taxon>Eukaryota</taxon>
        <taxon>Metazoa</taxon>
        <taxon>Ecdysozoa</taxon>
        <taxon>Nematoda</taxon>
        <taxon>Chromadorea</taxon>
        <taxon>Rhabditida</taxon>
        <taxon>Rhabditina</taxon>
        <taxon>Rhabditomorpha</taxon>
        <taxon>Strongyloidea</taxon>
        <taxon>Ancylostomatidae</taxon>
        <taxon>Bunostominae</taxon>
        <taxon>Necator</taxon>
    </lineage>
</organism>
<sequence>MPFSVAGISSYIVLVFGMQYASTLQANPGTAETKSPSLKRLASQSGDRVPSAFSLQIIQLPVMASLSVFCRRVKKKNDFKEGIVLTKDASKEAPHSRCKLWHNPRPPPNVPVAPPPKDPLDDTLKGVKSLVVERSAKGGRPR</sequence>
<evidence type="ECO:0000256" key="2">
    <source>
        <dbReference type="SAM" id="SignalP"/>
    </source>
</evidence>
<evidence type="ECO:0000313" key="4">
    <source>
        <dbReference type="Proteomes" id="UP001303046"/>
    </source>
</evidence>
<feature type="compositionally biased region" description="Pro residues" evidence="1">
    <location>
        <begin position="104"/>
        <end position="117"/>
    </location>
</feature>
<evidence type="ECO:0000256" key="1">
    <source>
        <dbReference type="SAM" id="MobiDB-lite"/>
    </source>
</evidence>
<feature type="chain" id="PRO_5045082692" evidence="2">
    <location>
        <begin position="18"/>
        <end position="142"/>
    </location>
</feature>
<keyword evidence="4" id="KW-1185">Reference proteome</keyword>
<name>A0ABR1DAW3_NECAM</name>
<keyword evidence="2" id="KW-0732">Signal</keyword>
<accession>A0ABR1DAW3</accession>
<feature type="signal peptide" evidence="2">
    <location>
        <begin position="1"/>
        <end position="17"/>
    </location>
</feature>
<dbReference type="Proteomes" id="UP001303046">
    <property type="component" value="Unassembled WGS sequence"/>
</dbReference>
<proteinExistence type="predicted"/>